<evidence type="ECO:0000313" key="3">
    <source>
        <dbReference type="Proteomes" id="UP000583752"/>
    </source>
</evidence>
<protein>
    <recommendedName>
        <fullName evidence="1">HTH-type transcriptional repressor Sco4008 C-terminal domain-containing protein</fullName>
    </recommendedName>
</protein>
<dbReference type="AlphaFoldDB" id="A0A848HJN3"/>
<dbReference type="Proteomes" id="UP000583752">
    <property type="component" value="Unassembled WGS sequence"/>
</dbReference>
<reference evidence="2 3" key="1">
    <citation type="submission" date="2020-04" db="EMBL/GenBank/DDBJ databases">
        <title>Massilia sp. RP-1-19 isolated from soil.</title>
        <authorList>
            <person name="Dahal R.H."/>
        </authorList>
    </citation>
    <scope>NUCLEOTIDE SEQUENCE [LARGE SCALE GENOMIC DNA]</scope>
    <source>
        <strain evidence="2 3">RP-1-19</strain>
    </source>
</reference>
<gene>
    <name evidence="2" type="ORF">HHL21_13465</name>
</gene>
<proteinExistence type="predicted"/>
<evidence type="ECO:0000259" key="1">
    <source>
        <dbReference type="Pfam" id="PF17926"/>
    </source>
</evidence>
<dbReference type="EMBL" id="JABBGG010000007">
    <property type="protein sequence ID" value="NML62066.1"/>
    <property type="molecule type" value="Genomic_DNA"/>
</dbReference>
<evidence type="ECO:0000313" key="2">
    <source>
        <dbReference type="EMBL" id="NML62066.1"/>
    </source>
</evidence>
<keyword evidence="3" id="KW-1185">Reference proteome</keyword>
<accession>A0A848HJN3</accession>
<dbReference type="InterPro" id="IPR041467">
    <property type="entry name" value="Sco4008_C"/>
</dbReference>
<name>A0A848HJN3_9BURK</name>
<organism evidence="2 3">
    <name type="scientific">Massilia polaris</name>
    <dbReference type="NCBI Taxonomy" id="2728846"/>
    <lineage>
        <taxon>Bacteria</taxon>
        <taxon>Pseudomonadati</taxon>
        <taxon>Pseudomonadota</taxon>
        <taxon>Betaproteobacteria</taxon>
        <taxon>Burkholderiales</taxon>
        <taxon>Oxalobacteraceae</taxon>
        <taxon>Telluria group</taxon>
        <taxon>Massilia</taxon>
    </lineage>
</organism>
<dbReference type="RefSeq" id="WP_169466678.1">
    <property type="nucleotide sequence ID" value="NZ_JABBGG010000007.1"/>
</dbReference>
<feature type="domain" description="HTH-type transcriptional repressor Sco4008 C-terminal" evidence="1">
    <location>
        <begin position="16"/>
        <end position="71"/>
    </location>
</feature>
<dbReference type="Pfam" id="PF17926">
    <property type="entry name" value="TetR_C_21"/>
    <property type="match status" value="1"/>
</dbReference>
<comment type="caution">
    <text evidence="2">The sequence shown here is derived from an EMBL/GenBank/DDBJ whole genome shotgun (WGS) entry which is preliminary data.</text>
</comment>
<sequence length="75" mass="8173">MSPVLCLCMGTGLFKAKIVEAQQAGVVNKTIPAEHLLSLVLRLSTVQLDYCNLDKRGSTELRASMMEAVRRVVAP</sequence>